<dbReference type="Gene3D" id="2.60.40.150">
    <property type="entry name" value="C2 domain"/>
    <property type="match status" value="1"/>
</dbReference>
<evidence type="ECO:0000313" key="4">
    <source>
        <dbReference type="Proteomes" id="UP000639772"/>
    </source>
</evidence>
<dbReference type="PANTHER" id="PTHR32246">
    <property type="entry name" value="INGRESSION PROTEIN FIC1"/>
    <property type="match status" value="1"/>
</dbReference>
<name>A0A835UPD4_VANPL</name>
<dbReference type="SUPFAM" id="SSF49562">
    <property type="entry name" value="C2 domain (Calcium/lipid-binding domain, CaLB)"/>
    <property type="match status" value="1"/>
</dbReference>
<feature type="region of interest" description="Disordered" evidence="1">
    <location>
        <begin position="209"/>
        <end position="231"/>
    </location>
</feature>
<dbReference type="OrthoDB" id="1910234at2759"/>
<dbReference type="InterPro" id="IPR000008">
    <property type="entry name" value="C2_dom"/>
</dbReference>
<accession>A0A835UPD4</accession>
<dbReference type="EMBL" id="JADCNM010000009">
    <property type="protein sequence ID" value="KAG0469102.1"/>
    <property type="molecule type" value="Genomic_DNA"/>
</dbReference>
<dbReference type="Proteomes" id="UP000639772">
    <property type="component" value="Chromosome 9"/>
</dbReference>
<dbReference type="PROSITE" id="PS50004">
    <property type="entry name" value="C2"/>
    <property type="match status" value="1"/>
</dbReference>
<comment type="caution">
    <text evidence="3">The sequence shown here is derived from an EMBL/GenBank/DDBJ whole genome shotgun (WGS) entry which is preliminary data.</text>
</comment>
<dbReference type="CDD" id="cd04051">
    <property type="entry name" value="C2_SRC2_like"/>
    <property type="match status" value="1"/>
</dbReference>
<dbReference type="AlphaFoldDB" id="A0A835UPD4"/>
<dbReference type="Pfam" id="PF00168">
    <property type="entry name" value="C2"/>
    <property type="match status" value="1"/>
</dbReference>
<dbReference type="PANTHER" id="PTHR32246:SF15">
    <property type="entry name" value="CALCIUM-DEPENDENT LIPID-BINDING (CALB DOMAIN) FAMILY PROTEIN"/>
    <property type="match status" value="1"/>
</dbReference>
<dbReference type="InterPro" id="IPR044750">
    <property type="entry name" value="C2_SRC2/BAP"/>
</dbReference>
<evidence type="ECO:0000313" key="3">
    <source>
        <dbReference type="EMBL" id="KAG0469102.1"/>
    </source>
</evidence>
<proteinExistence type="predicted"/>
<reference evidence="3 4" key="1">
    <citation type="journal article" date="2020" name="Nat. Food">
        <title>A phased Vanilla planifolia genome enables genetic improvement of flavour and production.</title>
        <authorList>
            <person name="Hasing T."/>
            <person name="Tang H."/>
            <person name="Brym M."/>
            <person name="Khazi F."/>
            <person name="Huang T."/>
            <person name="Chambers A.H."/>
        </authorList>
    </citation>
    <scope>NUCLEOTIDE SEQUENCE [LARGE SCALE GENOMIC DNA]</scope>
    <source>
        <tissue evidence="3">Leaf</tissue>
    </source>
</reference>
<evidence type="ECO:0000259" key="2">
    <source>
        <dbReference type="PROSITE" id="PS50004"/>
    </source>
</evidence>
<organism evidence="3 4">
    <name type="scientific">Vanilla planifolia</name>
    <name type="common">Vanilla</name>
    <dbReference type="NCBI Taxonomy" id="51239"/>
    <lineage>
        <taxon>Eukaryota</taxon>
        <taxon>Viridiplantae</taxon>
        <taxon>Streptophyta</taxon>
        <taxon>Embryophyta</taxon>
        <taxon>Tracheophyta</taxon>
        <taxon>Spermatophyta</taxon>
        <taxon>Magnoliopsida</taxon>
        <taxon>Liliopsida</taxon>
        <taxon>Asparagales</taxon>
        <taxon>Orchidaceae</taxon>
        <taxon>Vanilloideae</taxon>
        <taxon>Vanilleae</taxon>
        <taxon>Vanilla</taxon>
    </lineage>
</organism>
<gene>
    <name evidence="3" type="ORF">HPP92_018430</name>
</gene>
<evidence type="ECO:0000256" key="1">
    <source>
        <dbReference type="SAM" id="MobiDB-lite"/>
    </source>
</evidence>
<dbReference type="InterPro" id="IPR035892">
    <property type="entry name" value="C2_domain_sf"/>
</dbReference>
<protein>
    <recommendedName>
        <fullName evidence="2">C2 domain-containing protein</fullName>
    </recommendedName>
</protein>
<sequence length="231" mass="25985">MTKHSIEICIISARGLGRPTSLLKPHWFAVGWIDPNNKYCTKIHTSGGANPTWKNIFPFSVDDECCNLEELAFTVQVHKRDPVFLRESLHGSATVMLKEFLAKFSRGGGGSRPVFEETGSFQLRKAKSEKPTGFVDISVRISLETVIVTSRTGNNKAYTAMDQGNGIALAIEDGPVLSYPAHFRTETQPQYEDKFDNSHPHHYGITHLSFPMENPTDNHRHRQSPYIQKVM</sequence>
<dbReference type="GO" id="GO:0006952">
    <property type="term" value="P:defense response"/>
    <property type="evidence" value="ECO:0007669"/>
    <property type="project" value="InterPro"/>
</dbReference>
<feature type="domain" description="C2" evidence="2">
    <location>
        <begin position="1"/>
        <end position="114"/>
    </location>
</feature>